<dbReference type="SUPFAM" id="SSF47954">
    <property type="entry name" value="Cyclin-like"/>
    <property type="match status" value="2"/>
</dbReference>
<dbReference type="EMBL" id="CCBQ010000038">
    <property type="protein sequence ID" value="CDO94558.1"/>
    <property type="molecule type" value="Genomic_DNA"/>
</dbReference>
<evidence type="ECO:0000256" key="1">
    <source>
        <dbReference type="ARBA" id="ARBA00004123"/>
    </source>
</evidence>
<comment type="subcellular location">
    <subcellularLocation>
        <location evidence="1">Nucleus</location>
    </subcellularLocation>
</comment>
<gene>
    <name evidence="12" type="ORF">KLDO_g2819</name>
</gene>
<dbReference type="Gene3D" id="1.10.472.10">
    <property type="entry name" value="Cyclin-like"/>
    <property type="match status" value="2"/>
</dbReference>
<keyword evidence="9" id="KW-0539">Nucleus</keyword>
<dbReference type="GO" id="GO:0005634">
    <property type="term" value="C:nucleus"/>
    <property type="evidence" value="ECO:0007669"/>
    <property type="project" value="UniProtKB-SubCell"/>
</dbReference>
<evidence type="ECO:0000256" key="2">
    <source>
        <dbReference type="ARBA" id="ARBA00008638"/>
    </source>
</evidence>
<reference evidence="12 13" key="1">
    <citation type="submission" date="2014-03" db="EMBL/GenBank/DDBJ databases">
        <title>The genome of Kluyveromyces dobzhanskii.</title>
        <authorList>
            <person name="Nystedt B."/>
            <person name="Astrom S."/>
        </authorList>
    </citation>
    <scope>NUCLEOTIDE SEQUENCE [LARGE SCALE GENOMIC DNA]</scope>
    <source>
        <strain evidence="12 13">CBS 2104</strain>
    </source>
</reference>
<keyword evidence="4" id="KW-0678">Repressor</keyword>
<evidence type="ECO:0000256" key="6">
    <source>
        <dbReference type="ARBA" id="ARBA00023127"/>
    </source>
</evidence>
<evidence type="ECO:0000256" key="5">
    <source>
        <dbReference type="ARBA" id="ARBA00023015"/>
    </source>
</evidence>
<keyword evidence="5" id="KW-0805">Transcription regulation</keyword>
<evidence type="ECO:0000256" key="8">
    <source>
        <dbReference type="ARBA" id="ARBA00023163"/>
    </source>
</evidence>
<accession>A0A0A8L8W3</accession>
<dbReference type="InterPro" id="IPR006671">
    <property type="entry name" value="Cyclin_N"/>
</dbReference>
<dbReference type="GO" id="GO:0016538">
    <property type="term" value="F:cyclin-dependent protein serine/threonine kinase regulator activity"/>
    <property type="evidence" value="ECO:0007669"/>
    <property type="project" value="InterPro"/>
</dbReference>
<dbReference type="AlphaFoldDB" id="A0A0A8L8W3"/>
<dbReference type="Pfam" id="PF00134">
    <property type="entry name" value="Cyclin_N"/>
    <property type="match status" value="1"/>
</dbReference>
<dbReference type="InterPro" id="IPR013763">
    <property type="entry name" value="Cyclin-like_dom"/>
</dbReference>
<dbReference type="Proteomes" id="UP000031516">
    <property type="component" value="Unassembled WGS sequence"/>
</dbReference>
<dbReference type="CDD" id="cd20546">
    <property type="entry name" value="CYCLIN_SpCG1C_ScCTK2-like_rpt2"/>
    <property type="match status" value="1"/>
</dbReference>
<keyword evidence="8" id="KW-0804">Transcription</keyword>
<dbReference type="GO" id="GO:0006357">
    <property type="term" value="P:regulation of transcription by RNA polymerase II"/>
    <property type="evidence" value="ECO:0007669"/>
    <property type="project" value="InterPro"/>
</dbReference>
<dbReference type="InterPro" id="IPR036915">
    <property type="entry name" value="Cyclin-like_sf"/>
</dbReference>
<evidence type="ECO:0000256" key="9">
    <source>
        <dbReference type="ARBA" id="ARBA00023242"/>
    </source>
</evidence>
<dbReference type="OrthoDB" id="10266018at2759"/>
<dbReference type="SMART" id="SM00385">
    <property type="entry name" value="CYCLIN"/>
    <property type="match status" value="2"/>
</dbReference>
<dbReference type="CDD" id="cd20513">
    <property type="entry name" value="CYCLIN_CCNC_rpt1"/>
    <property type="match status" value="1"/>
</dbReference>
<evidence type="ECO:0000313" key="12">
    <source>
        <dbReference type="EMBL" id="CDO94558.1"/>
    </source>
</evidence>
<evidence type="ECO:0000256" key="7">
    <source>
        <dbReference type="ARBA" id="ARBA00023159"/>
    </source>
</evidence>
<feature type="domain" description="Cyclin-like" evidence="11">
    <location>
        <begin position="79"/>
        <end position="168"/>
    </location>
</feature>
<name>A0A0A8L8W3_9SACH</name>
<evidence type="ECO:0000256" key="3">
    <source>
        <dbReference type="ARBA" id="ARBA00014912"/>
    </source>
</evidence>
<comment type="similarity">
    <text evidence="2">Belongs to the cyclin family. Cyclin C subfamily.</text>
</comment>
<dbReference type="InterPro" id="IPR043198">
    <property type="entry name" value="Cyclin/Ssn8"/>
</dbReference>
<dbReference type="PANTHER" id="PTHR10026">
    <property type="entry name" value="CYCLIN"/>
    <property type="match status" value="1"/>
</dbReference>
<keyword evidence="13" id="KW-1185">Reference proteome</keyword>
<evidence type="ECO:0000256" key="4">
    <source>
        <dbReference type="ARBA" id="ARBA00022491"/>
    </source>
</evidence>
<dbReference type="PIRSF" id="PIRSF028758">
    <property type="entry name" value="Cyclin, C/H/G types"/>
    <property type="match status" value="1"/>
</dbReference>
<protein>
    <recommendedName>
        <fullName evidence="3">RNA polymerase II holoenzyme cyclin-like subunit</fullName>
    </recommendedName>
</protein>
<proteinExistence type="inferred from homology"/>
<evidence type="ECO:0000259" key="11">
    <source>
        <dbReference type="SMART" id="SM00385"/>
    </source>
</evidence>
<dbReference type="FunFam" id="1.10.472.10:FF:000077">
    <property type="entry name" value="RNA polymerase II holoenzyme cyclin-like subunit"/>
    <property type="match status" value="1"/>
</dbReference>
<comment type="caution">
    <text evidence="12">The sequence shown here is derived from an EMBL/GenBank/DDBJ whole genome shotgun (WGS) entry which is preliminary data.</text>
</comment>
<evidence type="ECO:0000313" key="13">
    <source>
        <dbReference type="Proteomes" id="UP000031516"/>
    </source>
</evidence>
<sequence length="305" mass="36347">MMSGSYWDSSQRLKWKYTRESLAKEKQKLWQLECQLFPQGLNITIHDSKTNKQVTTNIPVTQRDLHYDRDYNLRIYCYFLIMKLGRRLNIRQCALVTAHVYLSRFLLRASVREVNLYLLITTCIYLACKLEECPQHIRTLVNEARSLWPEFIPPDVTKVTEFEFYLIEELQSYLIVHHPYRSLEQIEKALSSEKFNYKLSDDELQKIWSLINDSYTTDVHLLYSPHVIAVSCLFAVSCIIHKPEDSTKRAKINMFIAETQVNLEQVMFILQELISLYDHWDKYNELRIRALLHELYLRQQTPPTQ</sequence>
<keyword evidence="6 10" id="KW-0195">Cyclin</keyword>
<keyword evidence="7" id="KW-0010">Activator</keyword>
<feature type="domain" description="Cyclin-like" evidence="11">
    <location>
        <begin position="184"/>
        <end position="275"/>
    </location>
</feature>
<organism evidence="12 13">
    <name type="scientific">Kluyveromyces dobzhanskii CBS 2104</name>
    <dbReference type="NCBI Taxonomy" id="1427455"/>
    <lineage>
        <taxon>Eukaryota</taxon>
        <taxon>Fungi</taxon>
        <taxon>Dikarya</taxon>
        <taxon>Ascomycota</taxon>
        <taxon>Saccharomycotina</taxon>
        <taxon>Saccharomycetes</taxon>
        <taxon>Saccharomycetales</taxon>
        <taxon>Saccharomycetaceae</taxon>
        <taxon>Kluyveromyces</taxon>
    </lineage>
</organism>
<evidence type="ECO:0000256" key="10">
    <source>
        <dbReference type="RuleBase" id="RU000383"/>
    </source>
</evidence>